<dbReference type="GO" id="GO:0005783">
    <property type="term" value="C:endoplasmic reticulum"/>
    <property type="evidence" value="ECO:0007669"/>
    <property type="project" value="TreeGrafter"/>
</dbReference>
<dbReference type="PANTHER" id="PTHR14049">
    <property type="entry name" value="LEPRECAN 1"/>
    <property type="match status" value="1"/>
</dbReference>
<dbReference type="GO" id="GO:0005506">
    <property type="term" value="F:iron ion binding"/>
    <property type="evidence" value="ECO:0007669"/>
    <property type="project" value="InterPro"/>
</dbReference>
<sequence length="643" mass="73651">MDGKPPAAVLSPALLLSAVCLCAAAADVLQPYDLLYDHAVRAFYDSDYEETARAMEGALRSHAQLRRTKVRCRPKCQDQHPFDGTFSDLRFFDVVLRRSACLVKCMEDKLGAQSRHKVSEDVVQDFNRRIPYNYLQLAYQKLKQPEKAAAAAHTYFQANPEHVEMGQNLEQYKVLEGVREQHFVDREVRPHQRCFTDAVKFYDKEDYEGAISLFEEALVEYFQADVACRALCQGPQKFEDHDHLRYRYSLLEVVSDHFTQVLHCEHECVRDLATRPGRLSPMENYLPLHYDYLQFAYFKGLLEDALQCALTYLLFHDGEEFMTENVDFYREVLGHDGEPREVSTLTVQSVCYISISYLDLRWCFYRKSDCKRCGMILAGGPLIYEGVQLVQNSGDLNGTQRALFDHIMSEQDCEELRNLAVTMAGDGYRGRTSPHTPNEKFEGATVLKTLQYGYEGRVPMKSARLFYNVSERARRIVESYFMLNSTLHFSYTHLVCRTAITGQQDHRNDLSHPIHADNCLLDPDAHECWKEPPAYTYRDYSALLYLNGDFDGGEFIFTEIDAKTVTASVKPKCGRMVSFSSGGENPHGVKAVTSGQRCAIALWFTLDPLFRELERLQADEVIQALDTQSVWSQSFSVNPKDEL</sequence>
<keyword evidence="7" id="KW-0677">Repeat</keyword>
<dbReference type="GO" id="GO:0031418">
    <property type="term" value="F:L-ascorbic acid binding"/>
    <property type="evidence" value="ECO:0007669"/>
    <property type="project" value="UniProtKB-KW"/>
</dbReference>
<keyword evidence="9" id="KW-0256">Endoplasmic reticulum</keyword>
<dbReference type="GeneTree" id="ENSGT00940000159593"/>
<dbReference type="Ensembl" id="ENSOMET00000019608.1">
    <property type="protein sequence ID" value="ENSOMEP00000012297.1"/>
    <property type="gene ID" value="ENSOMEG00000013713.1"/>
</dbReference>
<dbReference type="InterPro" id="IPR005123">
    <property type="entry name" value="Oxoglu/Fe-dep_dioxygenase_dom"/>
</dbReference>
<keyword evidence="14" id="KW-0325">Glycoprotein</keyword>
<evidence type="ECO:0000256" key="5">
    <source>
        <dbReference type="ARBA" id="ARBA00022723"/>
    </source>
</evidence>
<evidence type="ECO:0000256" key="9">
    <source>
        <dbReference type="ARBA" id="ARBA00022824"/>
    </source>
</evidence>
<reference evidence="17" key="1">
    <citation type="submission" date="2025-08" db="UniProtKB">
        <authorList>
            <consortium name="Ensembl"/>
        </authorList>
    </citation>
    <scope>IDENTIFICATION</scope>
</reference>
<keyword evidence="5" id="KW-0479">Metal-binding</keyword>
<dbReference type="EC" id="1.14.11.7" evidence="4"/>
<evidence type="ECO:0000256" key="7">
    <source>
        <dbReference type="ARBA" id="ARBA00022737"/>
    </source>
</evidence>
<comment type="cofactor">
    <cofactor evidence="1">
        <name>L-ascorbate</name>
        <dbReference type="ChEBI" id="CHEBI:38290"/>
    </cofactor>
</comment>
<dbReference type="SMART" id="SM00702">
    <property type="entry name" value="P4Hc"/>
    <property type="match status" value="1"/>
</dbReference>
<dbReference type="Gene3D" id="2.60.120.620">
    <property type="entry name" value="q2cbj1_9rhob like domain"/>
    <property type="match status" value="1"/>
</dbReference>
<keyword evidence="13" id="KW-0408">Iron</keyword>
<evidence type="ECO:0000256" key="1">
    <source>
        <dbReference type="ARBA" id="ARBA00001961"/>
    </source>
</evidence>
<dbReference type="Pfam" id="PF13640">
    <property type="entry name" value="2OG-FeII_Oxy_3"/>
    <property type="match status" value="1"/>
</dbReference>
<dbReference type="Proteomes" id="UP000261560">
    <property type="component" value="Unplaced"/>
</dbReference>
<evidence type="ECO:0000256" key="14">
    <source>
        <dbReference type="ARBA" id="ARBA00023180"/>
    </source>
</evidence>
<evidence type="ECO:0000256" key="2">
    <source>
        <dbReference type="ARBA" id="ARBA00001962"/>
    </source>
</evidence>
<keyword evidence="11" id="KW-0223">Dioxygenase</keyword>
<keyword evidence="10" id="KW-0847">Vitamin C</keyword>
<dbReference type="GO" id="GO:0019797">
    <property type="term" value="F:procollagen-proline 3-dioxygenase activity"/>
    <property type="evidence" value="ECO:0007669"/>
    <property type="project" value="UniProtKB-EC"/>
</dbReference>
<organism evidence="17 18">
    <name type="scientific">Oryzias melastigma</name>
    <name type="common">Marine medaka</name>
    <dbReference type="NCBI Taxonomy" id="30732"/>
    <lineage>
        <taxon>Eukaryota</taxon>
        <taxon>Metazoa</taxon>
        <taxon>Chordata</taxon>
        <taxon>Craniata</taxon>
        <taxon>Vertebrata</taxon>
        <taxon>Euteleostomi</taxon>
        <taxon>Actinopterygii</taxon>
        <taxon>Neopterygii</taxon>
        <taxon>Teleostei</taxon>
        <taxon>Neoteleostei</taxon>
        <taxon>Acanthomorphata</taxon>
        <taxon>Ovalentaria</taxon>
        <taxon>Atherinomorphae</taxon>
        <taxon>Beloniformes</taxon>
        <taxon>Adrianichthyidae</taxon>
        <taxon>Oryziinae</taxon>
        <taxon>Oryzias</taxon>
    </lineage>
</organism>
<evidence type="ECO:0000313" key="18">
    <source>
        <dbReference type="Proteomes" id="UP000261560"/>
    </source>
</evidence>
<evidence type="ECO:0000256" key="11">
    <source>
        <dbReference type="ARBA" id="ARBA00022964"/>
    </source>
</evidence>
<dbReference type="InterPro" id="IPR039575">
    <property type="entry name" value="P3H"/>
</dbReference>
<evidence type="ECO:0000256" key="13">
    <source>
        <dbReference type="ARBA" id="ARBA00023004"/>
    </source>
</evidence>
<dbReference type="Pfam" id="PF23557">
    <property type="entry name" value="TPR_leprecan"/>
    <property type="match status" value="1"/>
</dbReference>
<keyword evidence="12" id="KW-0560">Oxidoreductase</keyword>
<evidence type="ECO:0000256" key="10">
    <source>
        <dbReference type="ARBA" id="ARBA00022896"/>
    </source>
</evidence>
<dbReference type="InterPro" id="IPR056585">
    <property type="entry name" value="Leprecan_dom"/>
</dbReference>
<keyword evidence="6 15" id="KW-0732">Signal</keyword>
<comment type="similarity">
    <text evidence="3">Belongs to the leprecan family.</text>
</comment>
<evidence type="ECO:0000256" key="4">
    <source>
        <dbReference type="ARBA" id="ARBA00012262"/>
    </source>
</evidence>
<dbReference type="PANTHER" id="PTHR14049:SF1">
    <property type="entry name" value="PROLYL 3-HYDROXYLASE 2"/>
    <property type="match status" value="1"/>
</dbReference>
<feature type="domain" description="Fe2OG dioxygenase" evidence="16">
    <location>
        <begin position="492"/>
        <end position="606"/>
    </location>
</feature>
<dbReference type="Gene3D" id="1.25.40.10">
    <property type="entry name" value="Tetratricopeptide repeat domain"/>
    <property type="match status" value="2"/>
</dbReference>
<evidence type="ECO:0000259" key="16">
    <source>
        <dbReference type="PROSITE" id="PS51471"/>
    </source>
</evidence>
<dbReference type="FunFam" id="2.60.120.620:FF:000003">
    <property type="entry name" value="Prolyl 3-hydroxylase 2"/>
    <property type="match status" value="1"/>
</dbReference>
<name>A0A3B3C5E1_ORYME</name>
<comment type="cofactor">
    <cofactor evidence="2">
        <name>Fe cation</name>
        <dbReference type="ChEBI" id="CHEBI:24875"/>
    </cofactor>
</comment>
<evidence type="ECO:0000256" key="12">
    <source>
        <dbReference type="ARBA" id="ARBA00023002"/>
    </source>
</evidence>
<evidence type="ECO:0000256" key="15">
    <source>
        <dbReference type="SAM" id="SignalP"/>
    </source>
</evidence>
<dbReference type="InterPro" id="IPR006620">
    <property type="entry name" value="Pro_4_hyd_alph"/>
</dbReference>
<proteinExistence type="inferred from homology"/>
<reference evidence="17" key="2">
    <citation type="submission" date="2025-09" db="UniProtKB">
        <authorList>
            <consortium name="Ensembl"/>
        </authorList>
    </citation>
    <scope>IDENTIFICATION</scope>
</reference>
<evidence type="ECO:0000256" key="3">
    <source>
        <dbReference type="ARBA" id="ARBA00006487"/>
    </source>
</evidence>
<keyword evidence="18" id="KW-1185">Reference proteome</keyword>
<feature type="signal peptide" evidence="15">
    <location>
        <begin position="1"/>
        <end position="25"/>
    </location>
</feature>
<accession>A0A3B3C5E1</accession>
<evidence type="ECO:0000256" key="8">
    <source>
        <dbReference type="ARBA" id="ARBA00022803"/>
    </source>
</evidence>
<feature type="chain" id="PRO_5017432951" description="procollagen-proline 3-dioxygenase" evidence="15">
    <location>
        <begin position="26"/>
        <end position="643"/>
    </location>
</feature>
<dbReference type="InterPro" id="IPR011990">
    <property type="entry name" value="TPR-like_helical_dom_sf"/>
</dbReference>
<protein>
    <recommendedName>
        <fullName evidence="4">procollagen-proline 3-dioxygenase</fullName>
        <ecNumber evidence="4">1.14.11.7</ecNumber>
    </recommendedName>
</protein>
<evidence type="ECO:0000313" key="17">
    <source>
        <dbReference type="Ensembl" id="ENSOMEP00000012297.1"/>
    </source>
</evidence>
<dbReference type="GO" id="GO:0032963">
    <property type="term" value="P:collagen metabolic process"/>
    <property type="evidence" value="ECO:0007669"/>
    <property type="project" value="InterPro"/>
</dbReference>
<dbReference type="InterPro" id="IPR044862">
    <property type="entry name" value="Pro_4_hyd_alph_FE2OG_OXY"/>
</dbReference>
<dbReference type="AlphaFoldDB" id="A0A3B3C5E1"/>
<evidence type="ECO:0000256" key="6">
    <source>
        <dbReference type="ARBA" id="ARBA00022729"/>
    </source>
</evidence>
<keyword evidence="8" id="KW-0802">TPR repeat</keyword>
<dbReference type="PROSITE" id="PS51471">
    <property type="entry name" value="FE2OG_OXY"/>
    <property type="match status" value="1"/>
</dbReference>